<protein>
    <recommendedName>
        <fullName evidence="3">Sulfotransferase</fullName>
        <ecNumber evidence="3">2.8.2.-</ecNumber>
    </recommendedName>
</protein>
<keyword evidence="2 3" id="KW-0808">Transferase</keyword>
<dbReference type="AlphaFoldDB" id="A0ABD3D2N5"/>
<dbReference type="GO" id="GO:0016740">
    <property type="term" value="F:transferase activity"/>
    <property type="evidence" value="ECO:0007669"/>
    <property type="project" value="UniProtKB-KW"/>
</dbReference>
<dbReference type="Gene3D" id="3.40.50.300">
    <property type="entry name" value="P-loop containing nucleotide triphosphate hydrolases"/>
    <property type="match status" value="1"/>
</dbReference>
<evidence type="ECO:0000256" key="3">
    <source>
        <dbReference type="RuleBase" id="RU361155"/>
    </source>
</evidence>
<dbReference type="InterPro" id="IPR000863">
    <property type="entry name" value="Sulfotransferase_dom"/>
</dbReference>
<evidence type="ECO:0000256" key="1">
    <source>
        <dbReference type="ARBA" id="ARBA00005771"/>
    </source>
</evidence>
<feature type="domain" description="Sulfotransferase" evidence="4">
    <location>
        <begin position="57"/>
        <end position="320"/>
    </location>
</feature>
<evidence type="ECO:0000259" key="4">
    <source>
        <dbReference type="Pfam" id="PF00685"/>
    </source>
</evidence>
<evidence type="ECO:0000256" key="2">
    <source>
        <dbReference type="ARBA" id="ARBA00022679"/>
    </source>
</evidence>
<keyword evidence="6" id="KW-1185">Reference proteome</keyword>
<comment type="similarity">
    <text evidence="1 3">Belongs to the sulfotransferase 1 family.</text>
</comment>
<comment type="caution">
    <text evidence="5">The sequence shown here is derived from an EMBL/GenBank/DDBJ whole genome shotgun (WGS) entry which is preliminary data.</text>
</comment>
<dbReference type="SUPFAM" id="SSF52540">
    <property type="entry name" value="P-loop containing nucleoside triphosphate hydrolases"/>
    <property type="match status" value="1"/>
</dbReference>
<evidence type="ECO:0000313" key="6">
    <source>
        <dbReference type="Proteomes" id="UP001632038"/>
    </source>
</evidence>
<accession>A0ABD3D2N5</accession>
<proteinExistence type="inferred from homology"/>
<gene>
    <name evidence="5" type="ORF">CASFOL_018830</name>
</gene>
<evidence type="ECO:0000313" key="5">
    <source>
        <dbReference type="EMBL" id="KAL3636531.1"/>
    </source>
</evidence>
<reference evidence="6" key="1">
    <citation type="journal article" date="2024" name="IScience">
        <title>Strigolactones Initiate the Formation of Haustorium-like Structures in Castilleja.</title>
        <authorList>
            <person name="Buerger M."/>
            <person name="Peterson D."/>
            <person name="Chory J."/>
        </authorList>
    </citation>
    <scope>NUCLEOTIDE SEQUENCE [LARGE SCALE GENOMIC DNA]</scope>
</reference>
<organism evidence="5 6">
    <name type="scientific">Castilleja foliolosa</name>
    <dbReference type="NCBI Taxonomy" id="1961234"/>
    <lineage>
        <taxon>Eukaryota</taxon>
        <taxon>Viridiplantae</taxon>
        <taxon>Streptophyta</taxon>
        <taxon>Embryophyta</taxon>
        <taxon>Tracheophyta</taxon>
        <taxon>Spermatophyta</taxon>
        <taxon>Magnoliopsida</taxon>
        <taxon>eudicotyledons</taxon>
        <taxon>Gunneridae</taxon>
        <taxon>Pentapetalae</taxon>
        <taxon>asterids</taxon>
        <taxon>lamiids</taxon>
        <taxon>Lamiales</taxon>
        <taxon>Orobanchaceae</taxon>
        <taxon>Pedicularideae</taxon>
        <taxon>Castillejinae</taxon>
        <taxon>Castilleja</taxon>
    </lineage>
</organism>
<dbReference type="PANTHER" id="PTHR11783">
    <property type="entry name" value="SULFOTRANSFERASE SULT"/>
    <property type="match status" value="1"/>
</dbReference>
<name>A0ABD3D2N5_9LAMI</name>
<dbReference type="InterPro" id="IPR027417">
    <property type="entry name" value="P-loop_NTPase"/>
</dbReference>
<dbReference type="EMBL" id="JAVIJP010000026">
    <property type="protein sequence ID" value="KAL3636531.1"/>
    <property type="molecule type" value="Genomic_DNA"/>
</dbReference>
<dbReference type="Pfam" id="PF00685">
    <property type="entry name" value="Sulfotransfer_1"/>
    <property type="match status" value="1"/>
</dbReference>
<dbReference type="Proteomes" id="UP001632038">
    <property type="component" value="Unassembled WGS sequence"/>
</dbReference>
<dbReference type="EC" id="2.8.2.-" evidence="3"/>
<sequence length="326" mass="38008">MEKTNSELENHHPDSNSPLQREKWVGYEFLYKSHNFWFTKTYLETTQRVIENFKPLPKDVILASFPKTGTTWLKALLHSITIRSDPKNDKRTLISNHPQELIQSLETYLYVSEINPGFLTPKDPNKDVRILGTHIPYQLLGDVLKSCECKIVYVTRNPKDTLVSMWHFLRKSDDFKVNPWELEVAVDQFCDGVVVFGPYYDHVLAYREESLKRPEKVFFVTYEEIKENPKSCVRKIGEFLECPFGEGENGEMEIEEIVKNCSFENLSNREVNKSNELPNGFPLPYSSFFRKGEVGDYKNYLDDEMIAKIDGVTREKFHGNGFMYGI</sequence>